<dbReference type="Proteomes" id="UP000503339">
    <property type="component" value="Chromosome"/>
</dbReference>
<gene>
    <name evidence="2" type="ORF">EB233_31560</name>
</gene>
<dbReference type="PANTHER" id="PTHR47837">
    <property type="entry name" value="GTP PYROPHOSPHOKINASE YJBM"/>
    <property type="match status" value="1"/>
</dbReference>
<dbReference type="AlphaFoldDB" id="A0A6M7UQL2"/>
<name>A0A6M7UQL2_9HYPH</name>
<evidence type="ECO:0000313" key="2">
    <source>
        <dbReference type="EMBL" id="QKC79405.1"/>
    </source>
</evidence>
<reference evidence="2 3" key="1">
    <citation type="submission" date="2018-10" db="EMBL/GenBank/DDBJ databases">
        <authorList>
            <person name="Perry B.J."/>
            <person name="Sullivan J.T."/>
            <person name="Murphy R.J.T."/>
            <person name="Ramsay J.P."/>
            <person name="Ronson C.W."/>
        </authorList>
    </citation>
    <scope>NUCLEOTIDE SEQUENCE [LARGE SCALE GENOMIC DNA]</scope>
    <source>
        <strain evidence="2 3">NZP2014</strain>
    </source>
</reference>
<dbReference type="Pfam" id="PF04607">
    <property type="entry name" value="RelA_SpoT"/>
    <property type="match status" value="1"/>
</dbReference>
<dbReference type="InterPro" id="IPR043519">
    <property type="entry name" value="NT_sf"/>
</dbReference>
<protein>
    <recommendedName>
        <fullName evidence="1">RelA/SpoT domain-containing protein</fullName>
    </recommendedName>
</protein>
<dbReference type="SMART" id="SM00954">
    <property type="entry name" value="RelA_SpoT"/>
    <property type="match status" value="1"/>
</dbReference>
<dbReference type="GO" id="GO:0015969">
    <property type="term" value="P:guanosine tetraphosphate metabolic process"/>
    <property type="evidence" value="ECO:0007669"/>
    <property type="project" value="InterPro"/>
</dbReference>
<keyword evidence="3" id="KW-1185">Reference proteome</keyword>
<proteinExistence type="predicted"/>
<organism evidence="2 3">
    <name type="scientific">Mesorhizobium erdmanii</name>
    <dbReference type="NCBI Taxonomy" id="1777866"/>
    <lineage>
        <taxon>Bacteria</taxon>
        <taxon>Pseudomonadati</taxon>
        <taxon>Pseudomonadota</taxon>
        <taxon>Alphaproteobacteria</taxon>
        <taxon>Hyphomicrobiales</taxon>
        <taxon>Phyllobacteriaceae</taxon>
        <taxon>Mesorhizobium</taxon>
    </lineage>
</organism>
<dbReference type="SUPFAM" id="SSF81301">
    <property type="entry name" value="Nucleotidyltransferase"/>
    <property type="match status" value="1"/>
</dbReference>
<evidence type="ECO:0000313" key="3">
    <source>
        <dbReference type="Proteomes" id="UP000503339"/>
    </source>
</evidence>
<dbReference type="CDD" id="cd05399">
    <property type="entry name" value="NT_Rel-Spo_like"/>
    <property type="match status" value="1"/>
</dbReference>
<dbReference type="EMBL" id="CP033361">
    <property type="protein sequence ID" value="QKC79405.1"/>
    <property type="molecule type" value="Genomic_DNA"/>
</dbReference>
<feature type="domain" description="RelA/SpoT" evidence="1">
    <location>
        <begin position="75"/>
        <end position="194"/>
    </location>
</feature>
<accession>A0A6M7UQL2</accession>
<evidence type="ECO:0000259" key="1">
    <source>
        <dbReference type="SMART" id="SM00954"/>
    </source>
</evidence>
<dbReference type="InterPro" id="IPR052366">
    <property type="entry name" value="GTP_Pyrophosphokinase"/>
</dbReference>
<dbReference type="Gene3D" id="3.30.460.10">
    <property type="entry name" value="Beta Polymerase, domain 2"/>
    <property type="match status" value="1"/>
</dbReference>
<dbReference type="PANTHER" id="PTHR47837:SF1">
    <property type="entry name" value="GTP PYROPHOSPHOKINASE YJBM"/>
    <property type="match status" value="1"/>
</dbReference>
<dbReference type="InterPro" id="IPR007685">
    <property type="entry name" value="RelA_SpoT"/>
</dbReference>
<sequence length="385" mass="44380">MSEYPRLRYAMDEVRAAGKSLAGPVYFTRQNNADAIAIFSIANSWRDSHIYPMRSIRASVRIAMRQASIRGDMAARPKRMSSIRRKLAETTIRLDQMQDLGGCRAILNDIDGVNRLVERVRERCPHVIRKEWDYIQKPKDDGYRSHHLSMEFTPAKQEDESYAGRRIELQVRTRLQHSWATAIEAVSLYRNQDLKHHKGDGDWLRLFELASAEFAHVERSPLPAGVPDRAERIKELKDLNAKLGAVSMLQNIKAATHFAENFTHDRGRYYLLRYRPDHTVKIETYMGTFSATGALELAERAIEVGESQDKVVLVEVDKIDKLVSTYPNYFGDVSLFIRNLQLACSGQSGIEYTLAPQEVVRPKEVQQPDYGALRRRYTRWIEPRR</sequence>
<dbReference type="KEGG" id="merd:EB233_31560"/>